<dbReference type="Pfam" id="PF00581">
    <property type="entry name" value="Rhodanese"/>
    <property type="match status" value="1"/>
</dbReference>
<keyword evidence="1" id="KW-0732">Signal</keyword>
<evidence type="ECO:0000313" key="3">
    <source>
        <dbReference type="EMBL" id="MFC5508794.1"/>
    </source>
</evidence>
<accession>A0ABW0PDD3</accession>
<feature type="signal peptide" evidence="1">
    <location>
        <begin position="1"/>
        <end position="21"/>
    </location>
</feature>
<dbReference type="Gene3D" id="3.40.250.10">
    <property type="entry name" value="Rhodanese-like domain"/>
    <property type="match status" value="1"/>
</dbReference>
<evidence type="ECO:0000256" key="1">
    <source>
        <dbReference type="SAM" id="SignalP"/>
    </source>
</evidence>
<feature type="domain" description="Rhodanese" evidence="2">
    <location>
        <begin position="37"/>
        <end position="134"/>
    </location>
</feature>
<dbReference type="PROSITE" id="PS50206">
    <property type="entry name" value="RHODANESE_3"/>
    <property type="match status" value="1"/>
</dbReference>
<evidence type="ECO:0000313" key="4">
    <source>
        <dbReference type="Proteomes" id="UP001596060"/>
    </source>
</evidence>
<organism evidence="3 4">
    <name type="scientific">Bosea massiliensis</name>
    <dbReference type="NCBI Taxonomy" id="151419"/>
    <lineage>
        <taxon>Bacteria</taxon>
        <taxon>Pseudomonadati</taxon>
        <taxon>Pseudomonadota</taxon>
        <taxon>Alphaproteobacteria</taxon>
        <taxon>Hyphomicrobiales</taxon>
        <taxon>Boseaceae</taxon>
        <taxon>Bosea</taxon>
    </lineage>
</organism>
<gene>
    <name evidence="3" type="ORF">ACFPN9_26530</name>
</gene>
<evidence type="ECO:0000259" key="2">
    <source>
        <dbReference type="PROSITE" id="PS50206"/>
    </source>
</evidence>
<dbReference type="InterPro" id="IPR001763">
    <property type="entry name" value="Rhodanese-like_dom"/>
</dbReference>
<keyword evidence="4" id="KW-1185">Reference proteome</keyword>
<comment type="caution">
    <text evidence="3">The sequence shown here is derived from an EMBL/GenBank/DDBJ whole genome shotgun (WGS) entry which is preliminary data.</text>
</comment>
<dbReference type="CDD" id="cd00158">
    <property type="entry name" value="RHOD"/>
    <property type="match status" value="1"/>
</dbReference>
<reference evidence="4" key="1">
    <citation type="journal article" date="2019" name="Int. J. Syst. Evol. Microbiol.">
        <title>The Global Catalogue of Microorganisms (GCM) 10K type strain sequencing project: providing services to taxonomists for standard genome sequencing and annotation.</title>
        <authorList>
            <consortium name="The Broad Institute Genomics Platform"/>
            <consortium name="The Broad Institute Genome Sequencing Center for Infectious Disease"/>
            <person name="Wu L."/>
            <person name="Ma J."/>
        </authorList>
    </citation>
    <scope>NUCLEOTIDE SEQUENCE [LARGE SCALE GENOMIC DNA]</scope>
    <source>
        <strain evidence="4">CCUG 43117</strain>
    </source>
</reference>
<dbReference type="Proteomes" id="UP001596060">
    <property type="component" value="Unassembled WGS sequence"/>
</dbReference>
<dbReference type="RefSeq" id="WP_068077848.1">
    <property type="nucleotide sequence ID" value="NZ_JBHSLU010000123.1"/>
</dbReference>
<dbReference type="InterPro" id="IPR036873">
    <property type="entry name" value="Rhodanese-like_dom_sf"/>
</dbReference>
<dbReference type="EMBL" id="JBHSLU010000123">
    <property type="protein sequence ID" value="MFC5508794.1"/>
    <property type="molecule type" value="Genomic_DNA"/>
</dbReference>
<sequence length="136" mass="14426">MNRRILIAGAAVLLLPCRAQAQVPTTLAPREALDAARAGTLLLIDIRTPAEWRDTGLAQGAIALDVETPAFEVRLAGLRLDHRGKRIALIDRSGALSASTRDKLAGRGFRDILAVRGGMLGPGGWLAEKLPVAAYP</sequence>
<dbReference type="SUPFAM" id="SSF52821">
    <property type="entry name" value="Rhodanese/Cell cycle control phosphatase"/>
    <property type="match status" value="1"/>
</dbReference>
<protein>
    <submittedName>
        <fullName evidence="3">Rhodanese-like domain-containing protein</fullName>
    </submittedName>
</protein>
<name>A0ABW0PDD3_9HYPH</name>
<feature type="chain" id="PRO_5045692577" evidence="1">
    <location>
        <begin position="22"/>
        <end position="136"/>
    </location>
</feature>
<proteinExistence type="predicted"/>